<evidence type="ECO:0000313" key="1">
    <source>
        <dbReference type="EMBL" id="TLP60634.1"/>
    </source>
</evidence>
<organism evidence="1 2">
    <name type="scientific">Microbispora triticiradicis</name>
    <dbReference type="NCBI Taxonomy" id="2200763"/>
    <lineage>
        <taxon>Bacteria</taxon>
        <taxon>Bacillati</taxon>
        <taxon>Actinomycetota</taxon>
        <taxon>Actinomycetes</taxon>
        <taxon>Streptosporangiales</taxon>
        <taxon>Streptosporangiaceae</taxon>
        <taxon>Microbispora</taxon>
    </lineage>
</organism>
<proteinExistence type="predicted"/>
<sequence length="402" mass="45344">MPLPNQPVDGTLVHRTRPRRADTEKADISGDVYTELDGLRYTIHLSKQAVIWIDGMEKLFDQLLNASMEAIEELAPLFEAISIYIDAEAESIKVVSNGVPDGRVKLVGYIPDPTVMPEPDEGYVPPGGWDPPATVNGLRWWTVNSINLYNKRWAFTATNSNPDESSVSSIYFSTEYDGNSMHVNPRDFRSTYGWPCLKGHAEFDSGLDTCTFVPRTGMWWLFNGPYCARTNGYGNSLTWSPSRLTEIWAGLGRIDRGDFGQEEKDHWANGISCATTDGNGYYWLTAGNRVAVLEPNSGDFLPISGWDRPRDLTEIWPALQHLEEAGIMGDQTLKALCWAHNGNRAKWFLVFHSTLFTNYPDDDSGSFGYNFIACQSNTENWYYSWNAMFNYLNGPWPYPSCD</sequence>
<dbReference type="InterPro" id="IPR036375">
    <property type="entry name" value="Hemopexin-like_dom_sf"/>
</dbReference>
<accession>A0A5R8Z4Z1</accession>
<dbReference type="Proteomes" id="UP000309033">
    <property type="component" value="Unassembled WGS sequence"/>
</dbReference>
<reference evidence="1" key="1">
    <citation type="submission" date="2019-05" db="EMBL/GenBank/DDBJ databases">
        <title>Isolation, diversity and antifungal activity of Actinobacteria from wheat.</title>
        <authorList>
            <person name="Yu B."/>
        </authorList>
    </citation>
    <scope>NUCLEOTIDE SEQUENCE [LARGE SCALE GENOMIC DNA]</scope>
    <source>
        <strain evidence="1">NEAU-HEGS1-5</strain>
    </source>
</reference>
<name>A0A5R8Z4Z1_9ACTN</name>
<gene>
    <name evidence="1" type="ORF">FED44_12060</name>
</gene>
<dbReference type="OrthoDB" id="3215337at2"/>
<dbReference type="EMBL" id="VANP01000004">
    <property type="protein sequence ID" value="TLP60634.1"/>
    <property type="molecule type" value="Genomic_DNA"/>
</dbReference>
<protein>
    <submittedName>
        <fullName evidence="1">Uncharacterized protein</fullName>
    </submittedName>
</protein>
<comment type="caution">
    <text evidence="1">The sequence shown here is derived from an EMBL/GenBank/DDBJ whole genome shotgun (WGS) entry which is preliminary data.</text>
</comment>
<dbReference type="AlphaFoldDB" id="A0A5R8Z4Z1"/>
<evidence type="ECO:0000313" key="2">
    <source>
        <dbReference type="Proteomes" id="UP000309033"/>
    </source>
</evidence>
<dbReference type="Gene3D" id="2.110.10.10">
    <property type="entry name" value="Hemopexin-like domain"/>
    <property type="match status" value="1"/>
</dbReference>
<keyword evidence="2" id="KW-1185">Reference proteome</keyword>